<keyword evidence="3" id="KW-1185">Reference proteome</keyword>
<dbReference type="Gene3D" id="3.30.200.20">
    <property type="entry name" value="Phosphorylase Kinase, domain 1"/>
    <property type="match status" value="1"/>
</dbReference>
<dbReference type="InterPro" id="IPR000719">
    <property type="entry name" value="Prot_kinase_dom"/>
</dbReference>
<dbReference type="PANTHER" id="PTHR24347">
    <property type="entry name" value="SERINE/THREONINE-PROTEIN KINASE"/>
    <property type="match status" value="1"/>
</dbReference>
<evidence type="ECO:0000259" key="1">
    <source>
        <dbReference type="PROSITE" id="PS50011"/>
    </source>
</evidence>
<dbReference type="SUPFAM" id="SSF56112">
    <property type="entry name" value="Protein kinase-like (PK-like)"/>
    <property type="match status" value="1"/>
</dbReference>
<reference evidence="2 3" key="1">
    <citation type="submission" date="2014-04" db="EMBL/GenBank/DDBJ databases">
        <authorList>
            <consortium name="DOE Joint Genome Institute"/>
            <person name="Kuo A."/>
            <person name="Martino E."/>
            <person name="Perotto S."/>
            <person name="Kohler A."/>
            <person name="Nagy L.G."/>
            <person name="Floudas D."/>
            <person name="Copeland A."/>
            <person name="Barry K.W."/>
            <person name="Cichocki N."/>
            <person name="Veneault-Fourrey C."/>
            <person name="LaButti K."/>
            <person name="Lindquist E.A."/>
            <person name="Lipzen A."/>
            <person name="Lundell T."/>
            <person name="Morin E."/>
            <person name="Murat C."/>
            <person name="Sun H."/>
            <person name="Tunlid A."/>
            <person name="Henrissat B."/>
            <person name="Grigoriev I.V."/>
            <person name="Hibbett D.S."/>
            <person name="Martin F."/>
            <person name="Nordberg H.P."/>
            <person name="Cantor M.N."/>
            <person name="Hua S.X."/>
        </authorList>
    </citation>
    <scope>NUCLEOTIDE SEQUENCE [LARGE SCALE GENOMIC DNA]</scope>
    <source>
        <strain evidence="2 3">Zn</strain>
    </source>
</reference>
<dbReference type="Pfam" id="PF00069">
    <property type="entry name" value="Pkinase"/>
    <property type="match status" value="1"/>
</dbReference>
<dbReference type="STRING" id="913774.A0A0C3CUC2"/>
<dbReference type="InterPro" id="IPR011009">
    <property type="entry name" value="Kinase-like_dom_sf"/>
</dbReference>
<reference evidence="3" key="2">
    <citation type="submission" date="2015-01" db="EMBL/GenBank/DDBJ databases">
        <title>Evolutionary Origins and Diversification of the Mycorrhizal Mutualists.</title>
        <authorList>
            <consortium name="DOE Joint Genome Institute"/>
            <consortium name="Mycorrhizal Genomics Consortium"/>
            <person name="Kohler A."/>
            <person name="Kuo A."/>
            <person name="Nagy L.G."/>
            <person name="Floudas D."/>
            <person name="Copeland A."/>
            <person name="Barry K.W."/>
            <person name="Cichocki N."/>
            <person name="Veneault-Fourrey C."/>
            <person name="LaButti K."/>
            <person name="Lindquist E.A."/>
            <person name="Lipzen A."/>
            <person name="Lundell T."/>
            <person name="Morin E."/>
            <person name="Murat C."/>
            <person name="Riley R."/>
            <person name="Ohm R."/>
            <person name="Sun H."/>
            <person name="Tunlid A."/>
            <person name="Henrissat B."/>
            <person name="Grigoriev I.V."/>
            <person name="Hibbett D.S."/>
            <person name="Martin F."/>
        </authorList>
    </citation>
    <scope>NUCLEOTIDE SEQUENCE [LARGE SCALE GENOMIC DNA]</scope>
    <source>
        <strain evidence="3">Zn</strain>
    </source>
</reference>
<dbReference type="InterPro" id="IPR008271">
    <property type="entry name" value="Ser/Thr_kinase_AS"/>
</dbReference>
<evidence type="ECO:0000313" key="2">
    <source>
        <dbReference type="EMBL" id="KIM93312.1"/>
    </source>
</evidence>
<feature type="domain" description="Protein kinase" evidence="1">
    <location>
        <begin position="20"/>
        <end position="233"/>
    </location>
</feature>
<sequence>MSVGIFLNGTGHTKSMHRRFVDSSSLRDASMAALLRLSGRADSARFDAAEPTRRTTLFAAHKEIAILERISKGYKNILTLFDHFETFDSIYIITDLALGGQLLDRICQRGSYYETDAADLIRATLSAVGYLHDHGVVHRDLKPENLLFYTLESNANLVVADFGLSIIDERIGYGKPVDMWAIGVITYSLLCSYKPFDQDSEVDLIHAIVTADYKFTPVEYWEDVSPGFRISYE</sequence>
<protein>
    <recommendedName>
        <fullName evidence="1">Protein kinase domain-containing protein</fullName>
    </recommendedName>
</protein>
<dbReference type="GO" id="GO:0005524">
    <property type="term" value="F:ATP binding"/>
    <property type="evidence" value="ECO:0007669"/>
    <property type="project" value="InterPro"/>
</dbReference>
<dbReference type="SMART" id="SM00220">
    <property type="entry name" value="S_TKc"/>
    <property type="match status" value="1"/>
</dbReference>
<dbReference type="OrthoDB" id="40902at2759"/>
<evidence type="ECO:0000313" key="3">
    <source>
        <dbReference type="Proteomes" id="UP000054321"/>
    </source>
</evidence>
<accession>A0A0C3CUC2</accession>
<dbReference type="EMBL" id="KN832896">
    <property type="protein sequence ID" value="KIM93312.1"/>
    <property type="molecule type" value="Genomic_DNA"/>
</dbReference>
<dbReference type="GO" id="GO:0004672">
    <property type="term" value="F:protein kinase activity"/>
    <property type="evidence" value="ECO:0007669"/>
    <property type="project" value="InterPro"/>
</dbReference>
<dbReference type="HOGENOM" id="CLU_1190213_0_0_1"/>
<dbReference type="Gene3D" id="1.10.510.10">
    <property type="entry name" value="Transferase(Phosphotransferase) domain 1"/>
    <property type="match status" value="1"/>
</dbReference>
<dbReference type="PROSITE" id="PS50011">
    <property type="entry name" value="PROTEIN_KINASE_DOM"/>
    <property type="match status" value="1"/>
</dbReference>
<proteinExistence type="predicted"/>
<dbReference type="InParanoid" id="A0A0C3CUC2"/>
<dbReference type="Proteomes" id="UP000054321">
    <property type="component" value="Unassembled WGS sequence"/>
</dbReference>
<dbReference type="PROSITE" id="PS00108">
    <property type="entry name" value="PROTEIN_KINASE_ST"/>
    <property type="match status" value="1"/>
</dbReference>
<dbReference type="AlphaFoldDB" id="A0A0C3CUC2"/>
<name>A0A0C3CUC2_OIDMZ</name>
<gene>
    <name evidence="2" type="ORF">OIDMADRAFT_61650</name>
</gene>
<organism evidence="2 3">
    <name type="scientific">Oidiodendron maius (strain Zn)</name>
    <dbReference type="NCBI Taxonomy" id="913774"/>
    <lineage>
        <taxon>Eukaryota</taxon>
        <taxon>Fungi</taxon>
        <taxon>Dikarya</taxon>
        <taxon>Ascomycota</taxon>
        <taxon>Pezizomycotina</taxon>
        <taxon>Leotiomycetes</taxon>
        <taxon>Leotiomycetes incertae sedis</taxon>
        <taxon>Myxotrichaceae</taxon>
        <taxon>Oidiodendron</taxon>
    </lineage>
</organism>